<dbReference type="CDD" id="cd04301">
    <property type="entry name" value="NAT_SF"/>
    <property type="match status" value="1"/>
</dbReference>
<dbReference type="SUPFAM" id="SSF55729">
    <property type="entry name" value="Acyl-CoA N-acyltransferases (Nat)"/>
    <property type="match status" value="1"/>
</dbReference>
<dbReference type="Gene3D" id="3.40.630.30">
    <property type="match status" value="1"/>
</dbReference>
<comment type="caution">
    <text evidence="2">The sequence shown here is derived from an EMBL/GenBank/DDBJ whole genome shotgun (WGS) entry which is preliminary data.</text>
</comment>
<feature type="domain" description="N-acetyltransferase" evidence="1">
    <location>
        <begin position="1"/>
        <end position="153"/>
    </location>
</feature>
<dbReference type="OrthoDB" id="7011037at2"/>
<accession>A0A7Z0WE88</accession>
<dbReference type="Pfam" id="PF00583">
    <property type="entry name" value="Acetyltransf_1"/>
    <property type="match status" value="1"/>
</dbReference>
<reference evidence="2 3" key="1">
    <citation type="submission" date="2016-12" db="EMBL/GenBank/DDBJ databases">
        <title>The draft genome sequence of Actinophytocola xinjiangensis.</title>
        <authorList>
            <person name="Wang W."/>
            <person name="Yuan L."/>
        </authorList>
    </citation>
    <scope>NUCLEOTIDE SEQUENCE [LARGE SCALE GENOMIC DNA]</scope>
    <source>
        <strain evidence="2 3">CGMCC 4.4663</strain>
    </source>
</reference>
<evidence type="ECO:0000313" key="3">
    <source>
        <dbReference type="Proteomes" id="UP000185696"/>
    </source>
</evidence>
<protein>
    <recommendedName>
        <fullName evidence="1">N-acetyltransferase domain-containing protein</fullName>
    </recommendedName>
</protein>
<dbReference type="PROSITE" id="PS51186">
    <property type="entry name" value="GNAT"/>
    <property type="match status" value="1"/>
</dbReference>
<dbReference type="AlphaFoldDB" id="A0A7Z0WE88"/>
<evidence type="ECO:0000313" key="2">
    <source>
        <dbReference type="EMBL" id="OLF05291.1"/>
    </source>
</evidence>
<sequence length="154" mass="16751">MGLFDEAVAWLVARGNTEQWGAVPWSTEPRRVAMITEEVRQGELRLAEIDGDTAGALITGGEPPEGVDPVDEPELYVMLLLTSRRHAGRGIGADLLSHARSLAAERGIGLVRLDCFAGGDGSLIGYYERQGFTRAQEFTVRGWPGQVLEWRAAS</sequence>
<organism evidence="2 3">
    <name type="scientific">Actinophytocola xinjiangensis</name>
    <dbReference type="NCBI Taxonomy" id="485602"/>
    <lineage>
        <taxon>Bacteria</taxon>
        <taxon>Bacillati</taxon>
        <taxon>Actinomycetota</taxon>
        <taxon>Actinomycetes</taxon>
        <taxon>Pseudonocardiales</taxon>
        <taxon>Pseudonocardiaceae</taxon>
    </lineage>
</organism>
<dbReference type="GO" id="GO:0016747">
    <property type="term" value="F:acyltransferase activity, transferring groups other than amino-acyl groups"/>
    <property type="evidence" value="ECO:0007669"/>
    <property type="project" value="InterPro"/>
</dbReference>
<dbReference type="Proteomes" id="UP000185696">
    <property type="component" value="Unassembled WGS sequence"/>
</dbReference>
<dbReference type="InterPro" id="IPR000182">
    <property type="entry name" value="GNAT_dom"/>
</dbReference>
<gene>
    <name evidence="2" type="ORF">BLA60_36990</name>
</gene>
<name>A0A7Z0WE88_9PSEU</name>
<dbReference type="EMBL" id="MSIF01000031">
    <property type="protein sequence ID" value="OLF05291.1"/>
    <property type="molecule type" value="Genomic_DNA"/>
</dbReference>
<keyword evidence="3" id="KW-1185">Reference proteome</keyword>
<dbReference type="InterPro" id="IPR016181">
    <property type="entry name" value="Acyl_CoA_acyltransferase"/>
</dbReference>
<evidence type="ECO:0000259" key="1">
    <source>
        <dbReference type="PROSITE" id="PS51186"/>
    </source>
</evidence>
<proteinExistence type="predicted"/>